<feature type="transmembrane region" description="Helical" evidence="6">
    <location>
        <begin position="46"/>
        <end position="64"/>
    </location>
</feature>
<proteinExistence type="predicted"/>
<evidence type="ECO:0000313" key="8">
    <source>
        <dbReference type="Proteomes" id="UP000626109"/>
    </source>
</evidence>
<dbReference type="Pfam" id="PF07264">
    <property type="entry name" value="EI24"/>
    <property type="match status" value="1"/>
</dbReference>
<reference evidence="7" key="1">
    <citation type="submission" date="2021-02" db="EMBL/GenBank/DDBJ databases">
        <authorList>
            <person name="Dougan E. K."/>
            <person name="Rhodes N."/>
            <person name="Thang M."/>
            <person name="Chan C."/>
        </authorList>
    </citation>
    <scope>NUCLEOTIDE SEQUENCE</scope>
</reference>
<dbReference type="PANTHER" id="PTHR21389:SF0">
    <property type="entry name" value="ETOPOSIDE-INDUCED PROTEIN 2.4 HOMOLOG"/>
    <property type="match status" value="1"/>
</dbReference>
<name>A0A813IAU4_POLGL</name>
<keyword evidence="2 6" id="KW-0812">Transmembrane</keyword>
<dbReference type="PANTHER" id="PTHR21389">
    <property type="entry name" value="P53 INDUCED PROTEIN"/>
    <property type="match status" value="1"/>
</dbReference>
<feature type="transmembrane region" description="Helical" evidence="6">
    <location>
        <begin position="6"/>
        <end position="25"/>
    </location>
</feature>
<dbReference type="GO" id="GO:0005783">
    <property type="term" value="C:endoplasmic reticulum"/>
    <property type="evidence" value="ECO:0007669"/>
    <property type="project" value="TreeGrafter"/>
</dbReference>
<evidence type="ECO:0000256" key="1">
    <source>
        <dbReference type="ARBA" id="ARBA00004141"/>
    </source>
</evidence>
<gene>
    <name evidence="7" type="ORF">PGLA2088_LOCUS7610</name>
</gene>
<evidence type="ECO:0000256" key="2">
    <source>
        <dbReference type="ARBA" id="ARBA00022692"/>
    </source>
</evidence>
<evidence type="ECO:0000256" key="6">
    <source>
        <dbReference type="SAM" id="Phobius"/>
    </source>
</evidence>
<feature type="compositionally biased region" description="Low complexity" evidence="5">
    <location>
        <begin position="479"/>
        <end position="513"/>
    </location>
</feature>
<dbReference type="GO" id="GO:0016236">
    <property type="term" value="P:macroautophagy"/>
    <property type="evidence" value="ECO:0007669"/>
    <property type="project" value="TreeGrafter"/>
</dbReference>
<organism evidence="7 8">
    <name type="scientific">Polarella glacialis</name>
    <name type="common">Dinoflagellate</name>
    <dbReference type="NCBI Taxonomy" id="89957"/>
    <lineage>
        <taxon>Eukaryota</taxon>
        <taxon>Sar</taxon>
        <taxon>Alveolata</taxon>
        <taxon>Dinophyceae</taxon>
        <taxon>Suessiales</taxon>
        <taxon>Suessiaceae</taxon>
        <taxon>Polarella</taxon>
    </lineage>
</organism>
<keyword evidence="4 6" id="KW-0472">Membrane</keyword>
<dbReference type="GO" id="GO:0016020">
    <property type="term" value="C:membrane"/>
    <property type="evidence" value="ECO:0007669"/>
    <property type="project" value="UniProtKB-SubCell"/>
</dbReference>
<evidence type="ECO:0000256" key="3">
    <source>
        <dbReference type="ARBA" id="ARBA00022989"/>
    </source>
</evidence>
<dbReference type="EMBL" id="CAJNNW010007972">
    <property type="protein sequence ID" value="CAE8649644.1"/>
    <property type="molecule type" value="Genomic_DNA"/>
</dbReference>
<comment type="caution">
    <text evidence="7">The sequence shown here is derived from an EMBL/GenBank/DDBJ whole genome shotgun (WGS) entry which is preliminary data.</text>
</comment>
<evidence type="ECO:0000256" key="5">
    <source>
        <dbReference type="SAM" id="MobiDB-lite"/>
    </source>
</evidence>
<keyword evidence="3 6" id="KW-1133">Transmembrane helix</keyword>
<evidence type="ECO:0000313" key="7">
    <source>
        <dbReference type="EMBL" id="CAE8649644.1"/>
    </source>
</evidence>
<dbReference type="Proteomes" id="UP000626109">
    <property type="component" value="Unassembled WGS sequence"/>
</dbReference>
<feature type="region of interest" description="Disordered" evidence="5">
    <location>
        <begin position="469"/>
        <end position="516"/>
    </location>
</feature>
<dbReference type="AlphaFoldDB" id="A0A813IAU4"/>
<accession>A0A813IAU4</accession>
<sequence length="556" mass="60478">LYYIPVVGPALYFVHSCWMASIYCFEYRWMHLRWTANARMDYFERHWLYFAGFGFPVSFISLFCPRFIDAGVFALFFPLCILTAAIAEPKAMEFEPYFTYARDRLLASRGQIRANLAARGVSAESPLVLDIALPGAAYFSVAAGGLAEVLHLLADDHVLVDRFIGASGGACSLFLILANQGGTSKENLRCPSSELLLREYLKYGESEGSNMLSRSVNAFCQVFAGVSVFWEQRYRELLREEAAFEAIRSRAFVAVAAKPLRRQALAMKARNARSFEASTDNYVFHDFECREQAVQAMVATGEATLKGFLRGINVVGATAEGASSSERRDFALIAGQGELDSPAATTATTTATTAATTTTATAEVVRGEQLQIPSTFCDGGRPVAFQLLPRCCPPTVTGGATLVSQQLDGSCRASQDKTQNQLLYYVTWFSESPSDAAFCSPESIERLFKKGVDRTIHCLCSSSFCSDGASTPEVRASETTTAPTTTTTTTTTTKTTTPTTTPITTTTTTKTTPSPDKMIIIAPGESLSEALSKIGRHGDLASGAFVSLRDRKVFEL</sequence>
<protein>
    <submittedName>
        <fullName evidence="7">Uncharacterized protein</fullName>
    </submittedName>
</protein>
<feature type="non-terminal residue" evidence="7">
    <location>
        <position position="556"/>
    </location>
</feature>
<comment type="subcellular location">
    <subcellularLocation>
        <location evidence="1">Membrane</location>
        <topology evidence="1">Multi-pass membrane protein</topology>
    </subcellularLocation>
</comment>
<dbReference type="InterPro" id="IPR059112">
    <property type="entry name" value="CysZ/EI24"/>
</dbReference>
<evidence type="ECO:0000256" key="4">
    <source>
        <dbReference type="ARBA" id="ARBA00023136"/>
    </source>
</evidence>